<evidence type="ECO:0000256" key="2">
    <source>
        <dbReference type="ARBA" id="ARBA00023242"/>
    </source>
</evidence>
<feature type="compositionally biased region" description="Gly residues" evidence="6">
    <location>
        <begin position="51"/>
        <end position="63"/>
    </location>
</feature>
<evidence type="ECO:0000256" key="3">
    <source>
        <dbReference type="PROSITE-ProRule" id="PRU00339"/>
    </source>
</evidence>
<protein>
    <recommendedName>
        <fullName evidence="4">mRNA 3'-end-processing protein RNA14</fullName>
    </recommendedName>
</protein>
<keyword evidence="2 4" id="KW-0539">Nucleus</keyword>
<comment type="caution">
    <text evidence="8">The sequence shown here is derived from an EMBL/GenBank/DDBJ whole genome shotgun (WGS) entry which is preliminary data.</text>
</comment>
<dbReference type="GO" id="GO:0005737">
    <property type="term" value="C:cytoplasm"/>
    <property type="evidence" value="ECO:0007669"/>
    <property type="project" value="UniProtKB-SubCell"/>
</dbReference>
<keyword evidence="4" id="KW-0507">mRNA processing</keyword>
<feature type="compositionally biased region" description="Pro residues" evidence="6">
    <location>
        <begin position="1045"/>
        <end position="1060"/>
    </location>
</feature>
<evidence type="ECO:0000256" key="6">
    <source>
        <dbReference type="SAM" id="MobiDB-lite"/>
    </source>
</evidence>
<dbReference type="PROSITE" id="PS50005">
    <property type="entry name" value="TPR"/>
    <property type="match status" value="1"/>
</dbReference>
<dbReference type="SUPFAM" id="SSF48452">
    <property type="entry name" value="TPR-like"/>
    <property type="match status" value="2"/>
</dbReference>
<feature type="compositionally biased region" description="Low complexity" evidence="6">
    <location>
        <begin position="926"/>
        <end position="941"/>
    </location>
</feature>
<keyword evidence="5" id="KW-0175">Coiled coil</keyword>
<feature type="region of interest" description="Disordered" evidence="6">
    <location>
        <begin position="246"/>
        <end position="324"/>
    </location>
</feature>
<dbReference type="GO" id="GO:0180010">
    <property type="term" value="P:co-transcriptional mRNA 3'-end processing, cleavage and polyadenylation pathway"/>
    <property type="evidence" value="ECO:0007669"/>
    <property type="project" value="UniProtKB-UniRule"/>
</dbReference>
<evidence type="ECO:0000256" key="5">
    <source>
        <dbReference type="SAM" id="Coils"/>
    </source>
</evidence>
<organism evidence="8 9">
    <name type="scientific">Saitozyma podzolica</name>
    <dbReference type="NCBI Taxonomy" id="1890683"/>
    <lineage>
        <taxon>Eukaryota</taxon>
        <taxon>Fungi</taxon>
        <taxon>Dikarya</taxon>
        <taxon>Basidiomycota</taxon>
        <taxon>Agaricomycotina</taxon>
        <taxon>Tremellomycetes</taxon>
        <taxon>Tremellales</taxon>
        <taxon>Trimorphomycetaceae</taxon>
        <taxon>Saitozyma</taxon>
    </lineage>
</organism>
<dbReference type="PANTHER" id="PTHR19980:SF0">
    <property type="entry name" value="CLEAVAGE STIMULATION FACTOR SUBUNIT 3"/>
    <property type="match status" value="1"/>
</dbReference>
<dbReference type="Gene3D" id="1.25.40.1040">
    <property type="match status" value="1"/>
</dbReference>
<feature type="compositionally biased region" description="Low complexity" evidence="6">
    <location>
        <begin position="71"/>
        <end position="86"/>
    </location>
</feature>
<feature type="domain" description="Suppressor of forked" evidence="7">
    <location>
        <begin position="334"/>
        <end position="913"/>
    </location>
</feature>
<dbReference type="OrthoDB" id="26282at2759"/>
<dbReference type="EMBL" id="RSCD01000007">
    <property type="protein sequence ID" value="RSH91951.1"/>
    <property type="molecule type" value="Genomic_DNA"/>
</dbReference>
<evidence type="ECO:0000259" key="7">
    <source>
        <dbReference type="Pfam" id="PF05843"/>
    </source>
</evidence>
<feature type="region of interest" description="Disordered" evidence="6">
    <location>
        <begin position="1107"/>
        <end position="1142"/>
    </location>
</feature>
<feature type="compositionally biased region" description="Low complexity" evidence="6">
    <location>
        <begin position="141"/>
        <end position="165"/>
    </location>
</feature>
<dbReference type="Proteomes" id="UP000279259">
    <property type="component" value="Unassembled WGS sequence"/>
</dbReference>
<feature type="coiled-coil region" evidence="5">
    <location>
        <begin position="655"/>
        <end position="682"/>
    </location>
</feature>
<feature type="repeat" description="TPR" evidence="3">
    <location>
        <begin position="619"/>
        <end position="652"/>
    </location>
</feature>
<feature type="region of interest" description="Disordered" evidence="6">
    <location>
        <begin position="921"/>
        <end position="1066"/>
    </location>
</feature>
<name>A0A427YLM6_9TREE</name>
<evidence type="ECO:0000313" key="8">
    <source>
        <dbReference type="EMBL" id="RSH91951.1"/>
    </source>
</evidence>
<keyword evidence="4" id="KW-0963">Cytoplasm</keyword>
<dbReference type="SMART" id="SM00386">
    <property type="entry name" value="HAT"/>
    <property type="match status" value="6"/>
</dbReference>
<dbReference type="AlphaFoldDB" id="A0A427YLM6"/>
<evidence type="ECO:0000313" key="9">
    <source>
        <dbReference type="Proteomes" id="UP000279259"/>
    </source>
</evidence>
<comment type="function">
    <text evidence="4">Component of the cleavage factor IA (CFIA) complex, which is involved in the endonucleolytic cleavage during polyadenylation-dependent pre-mRNA 3'-end formation.</text>
</comment>
<feature type="compositionally biased region" description="Basic and acidic residues" evidence="6">
    <location>
        <begin position="999"/>
        <end position="1025"/>
    </location>
</feature>
<dbReference type="Pfam" id="PF05843">
    <property type="entry name" value="Suf"/>
    <property type="match status" value="1"/>
</dbReference>
<accession>A0A427YLM6</accession>
<keyword evidence="1" id="KW-0677">Repeat</keyword>
<gene>
    <name evidence="8" type="primary">RNA14</name>
    <name evidence="8" type="ORF">EHS25_009321</name>
</gene>
<dbReference type="InterPro" id="IPR045243">
    <property type="entry name" value="Rna14-like"/>
</dbReference>
<feature type="region of interest" description="Disordered" evidence="6">
    <location>
        <begin position="44"/>
        <end position="187"/>
    </location>
</feature>
<keyword evidence="3" id="KW-0802">TPR repeat</keyword>
<proteinExistence type="predicted"/>
<dbReference type="STRING" id="1890683.A0A427YLM6"/>
<feature type="compositionally biased region" description="Pro residues" evidence="6">
    <location>
        <begin position="106"/>
        <end position="116"/>
    </location>
</feature>
<reference evidence="8 9" key="1">
    <citation type="submission" date="2018-11" db="EMBL/GenBank/DDBJ databases">
        <title>Genome sequence of Saitozyma podzolica DSM 27192.</title>
        <authorList>
            <person name="Aliyu H."/>
            <person name="Gorte O."/>
            <person name="Ochsenreither K."/>
        </authorList>
    </citation>
    <scope>NUCLEOTIDE SEQUENCE [LARGE SCALE GENOMIC DNA]</scope>
    <source>
        <strain evidence="8 9">DSM 27192</strain>
    </source>
</reference>
<keyword evidence="9" id="KW-1185">Reference proteome</keyword>
<dbReference type="GO" id="GO:0005634">
    <property type="term" value="C:nucleus"/>
    <property type="evidence" value="ECO:0007669"/>
    <property type="project" value="UniProtKB-SubCell"/>
</dbReference>
<dbReference type="InterPro" id="IPR003107">
    <property type="entry name" value="HAT"/>
</dbReference>
<dbReference type="GO" id="GO:0003729">
    <property type="term" value="F:mRNA binding"/>
    <property type="evidence" value="ECO:0007669"/>
    <property type="project" value="TreeGrafter"/>
</dbReference>
<dbReference type="PANTHER" id="PTHR19980">
    <property type="entry name" value="RNA CLEAVAGE STIMULATION FACTOR"/>
    <property type="match status" value="1"/>
</dbReference>
<evidence type="ECO:0000256" key="1">
    <source>
        <dbReference type="ARBA" id="ARBA00022737"/>
    </source>
</evidence>
<dbReference type="InterPro" id="IPR019734">
    <property type="entry name" value="TPR_rpt"/>
</dbReference>
<evidence type="ECO:0000256" key="4">
    <source>
        <dbReference type="RuleBase" id="RU369035"/>
    </source>
</evidence>
<feature type="compositionally biased region" description="Basic and acidic residues" evidence="6">
    <location>
        <begin position="965"/>
        <end position="987"/>
    </location>
</feature>
<dbReference type="InterPro" id="IPR008847">
    <property type="entry name" value="Suf"/>
</dbReference>
<feature type="compositionally biased region" description="Pro residues" evidence="6">
    <location>
        <begin position="1113"/>
        <end position="1122"/>
    </location>
</feature>
<feature type="compositionally biased region" description="Low complexity" evidence="6">
    <location>
        <begin position="173"/>
        <end position="185"/>
    </location>
</feature>
<sequence length="1142" mass="124045">MSAPPDPESAQEPQTDPSTIIQTMQTLTDIEGDLADTALAVVASEPEASGVGVGVGVGSGTGTGSAPDFTSASASASASASSPSRAQVDMLLSAESMENTLEQSMPPAPAPAPAPSQEPDHTSSAEMPISEDTLPGDVIMSEPAAAAAGAPASAVDAAPASATPSEHPPSEPIPAAATETAPEAAHQASHDIAAIISDLPNPVMPAEVVPPVHDIPLETAAEEATSPISIEVVPPTAENIAKAMANGEDGDNEDEAVARGSAAMPSTPPSSSLPINGSSRIALPSSDIAEPPAPHLPNQTTPNADQVVEPSVPLPEGLSDASPSVASNRDLVRFWRQDPSNPHHVLALFNWSVQRTEVSDARAWYAVLAKDSPTAIQIQPLLGLINLELALSNFAQVEALFATALKGPSGGITAAADVSVWKAYLHYIRRQNPIAEGAPNAEQTRGVVTKAYEFALKECGTDRESGEVWQEYIDFINNASPKNTWEEQQQADTLRKVYQRAVCIPLNNVESLWKAYDAFESGLNKLTSKAKKFLAERSPAYMTARTALRELRALTDALPKPVLPPQQTFSEQDRQMVNAWKAYLKWEEGNPLVIEDPAVLAGRIRYALRKCLGEMRHFPELWHHAALYYVKTGKIDEAVEMLKAGVQANPKSILLTFALTELEEERKEVASARDQFDSLISHLSTEVDELKSTIDAEVNAARGPEISAPVGGVDDEMNGADEAARLVEEREARGKLVLERRGREVSEVETAIGVVWVMYMRFARRSEGIKMARAVFGKARKSQHVTWHIFEASAMMEYHTNKDSAVAIRIFELGFKLFSDDVDYVIRYIQFLLSINDDTNARALFERSALKIPTEKARPLWDAWARYEYMYADLGAVQKLETRFAEVFPNDSPLKRFAQRFTYSGIDEIAIRDLGFGRAPRPAPPSVSALPASMTMTGTSTLPPPSMSSPTIKRPAPESPQRRRASVERSHSPSRDRDRDRDRDQGPPKRYRQQSPPRRYPDRDRERERERPLPRGYGRESKERSPMPPYPATGIHRGAPQVGPSLPPPPPVPVSQPLVPPRDQLDRSGVTKPLAWFIGSLPSARAFDGPIFRPDDIMSLFSNIDRAGVGIPGGPPPAPPPGRGGYSEPDRRYGAPPPMRRY</sequence>
<dbReference type="InterPro" id="IPR011990">
    <property type="entry name" value="TPR-like_helical_dom_sf"/>
</dbReference>
<comment type="subcellular location">
    <subcellularLocation>
        <location evidence="4">Nucleus</location>
    </subcellularLocation>
    <subcellularLocation>
        <location evidence="4">Cytoplasm</location>
    </subcellularLocation>
    <text evidence="4">Nucleus and/or cytoplasm.</text>
</comment>